<sequence>MNSKICSNPNCRSTKTPSWRRVNGIIFCNACAIYAKRHNGEMRPAKKKKPTNTNKKNNKQKKSNQTNKKKLKNPNHHKKRKLTTIRTKTRRTEKTEYPEEMQDPYELQKLHYAGKRIPQNKKFLNTHVTQQQRRETQNEKNKIQNPQEFLKKESLMGNENENENEKEKEKEKEKENEKEKEKEKYQQPLYKTQNEDQYEELSKKLEQKKKKKKNQTKIVSRKHSPQNSSQELEEMSRSHKTTLRAGDCVGMRLQDGSEIYAIIQLFLKENHGEGNSFCKVIWLIPKIQSYKTDQQEFNPMELSPKDFIVGNAEPLAQPVKCITRKLNFQIDLKTLKPQKFDNK</sequence>
<feature type="region of interest" description="Disordered" evidence="2">
    <location>
        <begin position="127"/>
        <end position="239"/>
    </location>
</feature>
<feature type="compositionally biased region" description="Basic and acidic residues" evidence="2">
    <location>
        <begin position="163"/>
        <end position="185"/>
    </location>
</feature>
<dbReference type="Pfam" id="PF00320">
    <property type="entry name" value="GATA"/>
    <property type="match status" value="1"/>
</dbReference>
<dbReference type="SMART" id="SM00401">
    <property type="entry name" value="ZnF_GATA"/>
    <property type="match status" value="1"/>
</dbReference>
<keyword evidence="1" id="KW-0479">Metal-binding</keyword>
<feature type="domain" description="GATA-type" evidence="3">
    <location>
        <begin position="10"/>
        <end position="55"/>
    </location>
</feature>
<keyword evidence="1" id="KW-0863">Zinc-finger</keyword>
<evidence type="ECO:0000313" key="5">
    <source>
        <dbReference type="Proteomes" id="UP001150062"/>
    </source>
</evidence>
<dbReference type="EMBL" id="JAOAOG010000232">
    <property type="protein sequence ID" value="KAJ6238744.1"/>
    <property type="molecule type" value="Genomic_DNA"/>
</dbReference>
<dbReference type="SUPFAM" id="SSF57716">
    <property type="entry name" value="Glucocorticoid receptor-like (DNA-binding domain)"/>
    <property type="match status" value="1"/>
</dbReference>
<feature type="compositionally biased region" description="Basic residues" evidence="2">
    <location>
        <begin position="45"/>
        <end position="89"/>
    </location>
</feature>
<name>A0ABQ8Y383_9EUKA</name>
<comment type="caution">
    <text evidence="4">The sequence shown here is derived from an EMBL/GenBank/DDBJ whole genome shotgun (WGS) entry which is preliminary data.</text>
</comment>
<keyword evidence="1" id="KW-0862">Zinc</keyword>
<keyword evidence="5" id="KW-1185">Reference proteome</keyword>
<dbReference type="InterPro" id="IPR013088">
    <property type="entry name" value="Znf_NHR/GATA"/>
</dbReference>
<accession>A0ABQ8Y383</accession>
<feature type="compositionally biased region" description="Basic and acidic residues" evidence="2">
    <location>
        <begin position="132"/>
        <end position="142"/>
    </location>
</feature>
<feature type="compositionally biased region" description="Basic residues" evidence="2">
    <location>
        <begin position="206"/>
        <end position="224"/>
    </location>
</feature>
<organism evidence="4 5">
    <name type="scientific">Anaeramoeba flamelloides</name>
    <dbReference type="NCBI Taxonomy" id="1746091"/>
    <lineage>
        <taxon>Eukaryota</taxon>
        <taxon>Metamonada</taxon>
        <taxon>Anaeramoebidae</taxon>
        <taxon>Anaeramoeba</taxon>
    </lineage>
</organism>
<reference evidence="4" key="1">
    <citation type="submission" date="2022-08" db="EMBL/GenBank/DDBJ databases">
        <title>Novel sulfate-reducing endosymbionts in the free-living metamonad Anaeramoeba.</title>
        <authorList>
            <person name="Jerlstrom-Hultqvist J."/>
            <person name="Cepicka I."/>
            <person name="Gallot-Lavallee L."/>
            <person name="Salas-Leiva D."/>
            <person name="Curtis B.A."/>
            <person name="Zahonova K."/>
            <person name="Pipaliya S."/>
            <person name="Dacks J."/>
            <person name="Roger A.J."/>
        </authorList>
    </citation>
    <scope>NUCLEOTIDE SEQUENCE</scope>
    <source>
        <strain evidence="4">Schooner1</strain>
    </source>
</reference>
<dbReference type="InterPro" id="IPR000679">
    <property type="entry name" value="Znf_GATA"/>
</dbReference>
<dbReference type="Gene3D" id="3.30.50.10">
    <property type="entry name" value="Erythroid Transcription Factor GATA-1, subunit A"/>
    <property type="match status" value="1"/>
</dbReference>
<dbReference type="PROSITE" id="PS50114">
    <property type="entry name" value="GATA_ZN_FINGER_2"/>
    <property type="match status" value="1"/>
</dbReference>
<dbReference type="Proteomes" id="UP001150062">
    <property type="component" value="Unassembled WGS sequence"/>
</dbReference>
<evidence type="ECO:0000313" key="4">
    <source>
        <dbReference type="EMBL" id="KAJ6238744.1"/>
    </source>
</evidence>
<evidence type="ECO:0000256" key="2">
    <source>
        <dbReference type="SAM" id="MobiDB-lite"/>
    </source>
</evidence>
<evidence type="ECO:0000256" key="1">
    <source>
        <dbReference type="PROSITE-ProRule" id="PRU00094"/>
    </source>
</evidence>
<proteinExistence type="predicted"/>
<protein>
    <submittedName>
        <fullName evidence="4">Gata zinc finger domain-containing</fullName>
    </submittedName>
</protein>
<evidence type="ECO:0000259" key="3">
    <source>
        <dbReference type="PROSITE" id="PS50114"/>
    </source>
</evidence>
<gene>
    <name evidence="4" type="ORF">M0813_25969</name>
</gene>
<feature type="region of interest" description="Disordered" evidence="2">
    <location>
        <begin position="39"/>
        <end position="105"/>
    </location>
</feature>